<feature type="compositionally biased region" description="Acidic residues" evidence="1">
    <location>
        <begin position="267"/>
        <end position="276"/>
    </location>
</feature>
<feature type="region of interest" description="Disordered" evidence="1">
    <location>
        <begin position="202"/>
        <end position="350"/>
    </location>
</feature>
<organism evidence="2 3">
    <name type="scientific">Liparis tanakae</name>
    <name type="common">Tanaka's snailfish</name>
    <dbReference type="NCBI Taxonomy" id="230148"/>
    <lineage>
        <taxon>Eukaryota</taxon>
        <taxon>Metazoa</taxon>
        <taxon>Chordata</taxon>
        <taxon>Craniata</taxon>
        <taxon>Vertebrata</taxon>
        <taxon>Euteleostomi</taxon>
        <taxon>Actinopterygii</taxon>
        <taxon>Neopterygii</taxon>
        <taxon>Teleostei</taxon>
        <taxon>Neoteleostei</taxon>
        <taxon>Acanthomorphata</taxon>
        <taxon>Eupercaria</taxon>
        <taxon>Perciformes</taxon>
        <taxon>Cottioidei</taxon>
        <taxon>Cottales</taxon>
        <taxon>Liparidae</taxon>
        <taxon>Liparis</taxon>
    </lineage>
</organism>
<sequence length="499" mass="52847">MVPLPGQEDTRKTPVRTSCLSFEQTPTHPEGSLVPESDSDSDEEKGERRRKAPVSDSDSLKSGPTCSTFLSPTNKIVPESEDESPITPSSSTRNRPSRHVSFSMEEPDVDMRQQQLKNKKTLEIVADGDEEEERAALEGRHSEGSEQHVPGEQESNVSLTGEDKMPVFPPAVLTDAIPVFDMGSDSDTDVEGEEACVASAAPVTLNTNQPADQPPNAAPFHMDSDSDFDEDEDALHRVPTSLPSSADNAKPPHVISVIPSEGITMDSDTDVDDDSVSDAAINAKPTSHQSTPAADDFHLDSDTDIDEEEDGKQCGTNNSCSEGDETPTRLDIKPDSVAAAPHSLNLDSDTDDEAVPAFAAGDLSAASAVAESLATAAAGAGLEVLSDSDTEEEDDSPLLVPVVVSTLSFDPGTRSEALQSDSDADTDVDESSVPPAGGAVEPEDSDTDVEDKEVEFGEAGKNQIPSLRREDPPGLLVPLQQNCSTPVHVSGNQSIHLQM</sequence>
<comment type="caution">
    <text evidence="2">The sequence shown here is derived from an EMBL/GenBank/DDBJ whole genome shotgun (WGS) entry which is preliminary data.</text>
</comment>
<dbReference type="OrthoDB" id="342264at2759"/>
<accession>A0A4Z2IUJ9</accession>
<dbReference type="Proteomes" id="UP000314294">
    <property type="component" value="Unassembled WGS sequence"/>
</dbReference>
<feature type="compositionally biased region" description="Polar residues" evidence="1">
    <location>
        <begin position="479"/>
        <end position="499"/>
    </location>
</feature>
<feature type="compositionally biased region" description="Acidic residues" evidence="1">
    <location>
        <begin position="441"/>
        <end position="453"/>
    </location>
</feature>
<feature type="compositionally biased region" description="Basic and acidic residues" evidence="1">
    <location>
        <begin position="134"/>
        <end position="151"/>
    </location>
</feature>
<feature type="region of interest" description="Disordered" evidence="1">
    <location>
        <begin position="409"/>
        <end position="499"/>
    </location>
</feature>
<feature type="compositionally biased region" description="Polar residues" evidence="1">
    <location>
        <begin position="56"/>
        <end position="74"/>
    </location>
</feature>
<dbReference type="EMBL" id="SRLO01000045">
    <property type="protein sequence ID" value="TNN81660.1"/>
    <property type="molecule type" value="Genomic_DNA"/>
</dbReference>
<evidence type="ECO:0000313" key="2">
    <source>
        <dbReference type="EMBL" id="TNN81660.1"/>
    </source>
</evidence>
<name>A0A4Z2IUJ9_9TELE</name>
<reference evidence="2 3" key="1">
    <citation type="submission" date="2019-03" db="EMBL/GenBank/DDBJ databases">
        <title>First draft genome of Liparis tanakae, snailfish: a comprehensive survey of snailfish specific genes.</title>
        <authorList>
            <person name="Kim W."/>
            <person name="Song I."/>
            <person name="Jeong J.-H."/>
            <person name="Kim D."/>
            <person name="Kim S."/>
            <person name="Ryu S."/>
            <person name="Song J.Y."/>
            <person name="Lee S.K."/>
        </authorList>
    </citation>
    <scope>NUCLEOTIDE SEQUENCE [LARGE SCALE GENOMIC DNA]</scope>
    <source>
        <tissue evidence="2">Muscle</tissue>
    </source>
</reference>
<feature type="compositionally biased region" description="Low complexity" evidence="1">
    <location>
        <begin position="85"/>
        <end position="94"/>
    </location>
</feature>
<dbReference type="AlphaFoldDB" id="A0A4Z2IUJ9"/>
<evidence type="ECO:0000256" key="1">
    <source>
        <dbReference type="SAM" id="MobiDB-lite"/>
    </source>
</evidence>
<keyword evidence="3" id="KW-1185">Reference proteome</keyword>
<gene>
    <name evidence="2" type="ORF">EYF80_008106</name>
</gene>
<feature type="compositionally biased region" description="Polar residues" evidence="1">
    <location>
        <begin position="15"/>
        <end position="27"/>
    </location>
</feature>
<feature type="region of interest" description="Disordered" evidence="1">
    <location>
        <begin position="1"/>
        <end position="167"/>
    </location>
</feature>
<protein>
    <submittedName>
        <fullName evidence="2">Uncharacterized protein</fullName>
    </submittedName>
</protein>
<proteinExistence type="predicted"/>
<evidence type="ECO:0000313" key="3">
    <source>
        <dbReference type="Proteomes" id="UP000314294"/>
    </source>
</evidence>